<evidence type="ECO:0008006" key="5">
    <source>
        <dbReference type="Google" id="ProtNLM"/>
    </source>
</evidence>
<feature type="chain" id="PRO_5023863348" description="EGF-like domain-containing protein" evidence="2">
    <location>
        <begin position="20"/>
        <end position="290"/>
    </location>
</feature>
<evidence type="ECO:0000313" key="3">
    <source>
        <dbReference type="EMBL" id="KAA6378843.1"/>
    </source>
</evidence>
<protein>
    <recommendedName>
        <fullName evidence="5">EGF-like domain-containing protein</fullName>
    </recommendedName>
</protein>
<name>A0A5J4V8L8_9EUKA</name>
<feature type="transmembrane region" description="Helical" evidence="1">
    <location>
        <begin position="214"/>
        <end position="241"/>
    </location>
</feature>
<dbReference type="AlphaFoldDB" id="A0A5J4V8L8"/>
<comment type="caution">
    <text evidence="3">The sequence shown here is derived from an EMBL/GenBank/DDBJ whole genome shotgun (WGS) entry which is preliminary data.</text>
</comment>
<keyword evidence="1" id="KW-1133">Transmembrane helix</keyword>
<dbReference type="Proteomes" id="UP000324800">
    <property type="component" value="Unassembled WGS sequence"/>
</dbReference>
<reference evidence="3 4" key="1">
    <citation type="submission" date="2019-03" db="EMBL/GenBank/DDBJ databases">
        <title>Single cell metagenomics reveals metabolic interactions within the superorganism composed of flagellate Streblomastix strix and complex community of Bacteroidetes bacteria on its surface.</title>
        <authorList>
            <person name="Treitli S.C."/>
            <person name="Kolisko M."/>
            <person name="Husnik F."/>
            <person name="Keeling P."/>
            <person name="Hampl V."/>
        </authorList>
    </citation>
    <scope>NUCLEOTIDE SEQUENCE [LARGE SCALE GENOMIC DNA]</scope>
    <source>
        <strain evidence="3">ST1C</strain>
    </source>
</reference>
<accession>A0A5J4V8L8</accession>
<feature type="signal peptide" evidence="2">
    <location>
        <begin position="1"/>
        <end position="19"/>
    </location>
</feature>
<evidence type="ECO:0000313" key="4">
    <source>
        <dbReference type="Proteomes" id="UP000324800"/>
    </source>
</evidence>
<gene>
    <name evidence="3" type="ORF">EZS28_025631</name>
</gene>
<keyword evidence="1" id="KW-0472">Membrane</keyword>
<organism evidence="3 4">
    <name type="scientific">Streblomastix strix</name>
    <dbReference type="NCBI Taxonomy" id="222440"/>
    <lineage>
        <taxon>Eukaryota</taxon>
        <taxon>Metamonada</taxon>
        <taxon>Preaxostyla</taxon>
        <taxon>Oxymonadida</taxon>
        <taxon>Streblomastigidae</taxon>
        <taxon>Streblomastix</taxon>
    </lineage>
</organism>
<keyword evidence="1" id="KW-0812">Transmembrane</keyword>
<keyword evidence="2" id="KW-0732">Signal</keyword>
<proteinExistence type="predicted"/>
<sequence length="290" mass="32581">MITILVFASLSFCFPLGFRKTHPAIHGRTTVGASSQIFNKDHTQSQFAQLTNSENKFIEQKSSQSLPKKFSNEPCHQDVIQTPGANIKNNDNESYTQEECKQEKQMANPPIQCTGTGDEPNCICPSDDLDPTYTKTQCEYNKLSPCNSDTTPSEGCKCTGNNHPTNCACPLNNDGQYTKQQCDIDLQQQTHTDIDISLKEKLQSPSDPEQDSKFAWWGTFIIVIVTLVVIGSSIIIIYFFIRPDENGINLNTQVNQSVEIKPPRRLIRVNSQSVKKLPQYQFPLDPELKT</sequence>
<evidence type="ECO:0000256" key="1">
    <source>
        <dbReference type="SAM" id="Phobius"/>
    </source>
</evidence>
<dbReference type="OrthoDB" id="283575at2759"/>
<evidence type="ECO:0000256" key="2">
    <source>
        <dbReference type="SAM" id="SignalP"/>
    </source>
</evidence>
<dbReference type="EMBL" id="SNRW01008883">
    <property type="protein sequence ID" value="KAA6378843.1"/>
    <property type="molecule type" value="Genomic_DNA"/>
</dbReference>